<dbReference type="GO" id="GO:0005886">
    <property type="term" value="C:plasma membrane"/>
    <property type="evidence" value="ECO:0007669"/>
    <property type="project" value="UniProtKB-SubCell"/>
</dbReference>
<dbReference type="AlphaFoldDB" id="A0A7W9MZT9"/>
<evidence type="ECO:0000256" key="5">
    <source>
        <dbReference type="ARBA" id="ARBA00023136"/>
    </source>
</evidence>
<evidence type="ECO:0000256" key="1">
    <source>
        <dbReference type="ARBA" id="ARBA00004651"/>
    </source>
</evidence>
<reference evidence="9 10" key="1">
    <citation type="submission" date="2020-08" db="EMBL/GenBank/DDBJ databases">
        <title>Sequencing the genomes of 1000 actinobacteria strains.</title>
        <authorList>
            <person name="Klenk H.-P."/>
        </authorList>
    </citation>
    <scope>NUCLEOTIDE SEQUENCE [LARGE SCALE GENOMIC DNA]</scope>
    <source>
        <strain evidence="9 10">DSM 17945</strain>
    </source>
</reference>
<dbReference type="Pfam" id="PF00482">
    <property type="entry name" value="T2SSF"/>
    <property type="match status" value="1"/>
</dbReference>
<keyword evidence="10" id="KW-1185">Reference proteome</keyword>
<feature type="transmembrane region" description="Helical" evidence="7">
    <location>
        <begin position="161"/>
        <end position="181"/>
    </location>
</feature>
<keyword evidence="4 7" id="KW-1133">Transmembrane helix</keyword>
<evidence type="ECO:0000313" key="9">
    <source>
        <dbReference type="EMBL" id="MBB5847486.1"/>
    </source>
</evidence>
<comment type="caution">
    <text evidence="9">The sequence shown here is derived from an EMBL/GenBank/DDBJ whole genome shotgun (WGS) entry which is preliminary data.</text>
</comment>
<feature type="transmembrane region" description="Helical" evidence="7">
    <location>
        <begin position="187"/>
        <end position="206"/>
    </location>
</feature>
<organism evidence="9 10">
    <name type="scientific">Micrococcus endophyticus</name>
    <dbReference type="NCBI Taxonomy" id="455343"/>
    <lineage>
        <taxon>Bacteria</taxon>
        <taxon>Bacillati</taxon>
        <taxon>Actinomycetota</taxon>
        <taxon>Actinomycetes</taxon>
        <taxon>Micrococcales</taxon>
        <taxon>Micrococcaceae</taxon>
        <taxon>Micrococcus</taxon>
    </lineage>
</organism>
<gene>
    <name evidence="9" type="ORF">HDA33_000050</name>
</gene>
<evidence type="ECO:0000313" key="10">
    <source>
        <dbReference type="Proteomes" id="UP000567246"/>
    </source>
</evidence>
<evidence type="ECO:0000259" key="8">
    <source>
        <dbReference type="Pfam" id="PF00482"/>
    </source>
</evidence>
<name>A0A7W9MZT9_9MICC</name>
<keyword evidence="3 7" id="KW-0812">Transmembrane</keyword>
<dbReference type="PANTHER" id="PTHR35007">
    <property type="entry name" value="INTEGRAL MEMBRANE PROTEIN-RELATED"/>
    <property type="match status" value="1"/>
</dbReference>
<evidence type="ECO:0000256" key="4">
    <source>
        <dbReference type="ARBA" id="ARBA00022989"/>
    </source>
</evidence>
<dbReference type="RefSeq" id="WP_184169642.1">
    <property type="nucleotide sequence ID" value="NZ_BAABAG010000003.1"/>
</dbReference>
<evidence type="ECO:0000256" key="3">
    <source>
        <dbReference type="ARBA" id="ARBA00022692"/>
    </source>
</evidence>
<keyword evidence="5 7" id="KW-0472">Membrane</keyword>
<evidence type="ECO:0000256" key="7">
    <source>
        <dbReference type="SAM" id="Phobius"/>
    </source>
</evidence>
<evidence type="ECO:0000256" key="6">
    <source>
        <dbReference type="SAM" id="MobiDB-lite"/>
    </source>
</evidence>
<proteinExistence type="predicted"/>
<dbReference type="PANTHER" id="PTHR35007:SF3">
    <property type="entry name" value="POSSIBLE CONSERVED ALANINE RICH MEMBRANE PROTEIN"/>
    <property type="match status" value="1"/>
</dbReference>
<dbReference type="Proteomes" id="UP000567246">
    <property type="component" value="Unassembled WGS sequence"/>
</dbReference>
<feature type="compositionally biased region" description="Basic and acidic residues" evidence="6">
    <location>
        <begin position="72"/>
        <end position="96"/>
    </location>
</feature>
<feature type="domain" description="Type II secretion system protein GspF" evidence="8">
    <location>
        <begin position="231"/>
        <end position="349"/>
    </location>
</feature>
<dbReference type="InterPro" id="IPR018076">
    <property type="entry name" value="T2SS_GspF_dom"/>
</dbReference>
<protein>
    <submittedName>
        <fullName evidence="9">Tight adherence protein B</fullName>
    </submittedName>
</protein>
<comment type="subcellular location">
    <subcellularLocation>
        <location evidence="1">Cell membrane</location>
        <topology evidence="1">Multi-pass membrane protein</topology>
    </subcellularLocation>
</comment>
<accession>A0A7W9MZT9</accession>
<evidence type="ECO:0000256" key="2">
    <source>
        <dbReference type="ARBA" id="ARBA00022475"/>
    </source>
</evidence>
<feature type="region of interest" description="Disordered" evidence="6">
    <location>
        <begin position="66"/>
        <end position="104"/>
    </location>
</feature>
<feature type="transmembrane region" description="Helical" evidence="7">
    <location>
        <begin position="330"/>
        <end position="359"/>
    </location>
</feature>
<sequence>MSAAAPEDATEELVGVLRRWAALVSAGLTEEAAWRETARMLPDDDGHARHAARLRAERLAWDAAGDLSTGRDAPDVRGLRRDEHPPGDTHDASPDRSRRRWCPPWRTPPPDPGWVLVDAALEAGARAGAAPAVVVRRLAESLEADVDAARARRSAAAGPAATARLLQWLPLGGVGLAWLLGSSPWETVSTPFGAAVAAVGLLFWLAGRSWTRLLLRSAAREPASLTAPVVLDVLAALLGAGRSLPAALDDLARTLPGARGLRVTSALLLWGRGWDEAWAGIGEETVWAEAAARLRPLHRSGMAGARTLAESAAAARQQGRRADERAAEELAVRLVMPLGLCLLPAFVCWGVIPVVMALLEAGA</sequence>
<dbReference type="EMBL" id="JACHMW010000001">
    <property type="protein sequence ID" value="MBB5847486.1"/>
    <property type="molecule type" value="Genomic_DNA"/>
</dbReference>
<keyword evidence="2" id="KW-1003">Cell membrane</keyword>